<evidence type="ECO:0000313" key="1">
    <source>
        <dbReference type="EMBL" id="KAH7910587.1"/>
    </source>
</evidence>
<dbReference type="Proteomes" id="UP000790377">
    <property type="component" value="Unassembled WGS sequence"/>
</dbReference>
<gene>
    <name evidence="1" type="ORF">BJ138DRAFT_1152521</name>
</gene>
<protein>
    <submittedName>
        <fullName evidence="1">Uncharacterized protein</fullName>
    </submittedName>
</protein>
<reference evidence="1" key="1">
    <citation type="journal article" date="2021" name="New Phytol.">
        <title>Evolutionary innovations through gain and loss of genes in the ectomycorrhizal Boletales.</title>
        <authorList>
            <person name="Wu G."/>
            <person name="Miyauchi S."/>
            <person name="Morin E."/>
            <person name="Kuo A."/>
            <person name="Drula E."/>
            <person name="Varga T."/>
            <person name="Kohler A."/>
            <person name="Feng B."/>
            <person name="Cao Y."/>
            <person name="Lipzen A."/>
            <person name="Daum C."/>
            <person name="Hundley H."/>
            <person name="Pangilinan J."/>
            <person name="Johnson J."/>
            <person name="Barry K."/>
            <person name="LaButti K."/>
            <person name="Ng V."/>
            <person name="Ahrendt S."/>
            <person name="Min B."/>
            <person name="Choi I.G."/>
            <person name="Park H."/>
            <person name="Plett J.M."/>
            <person name="Magnuson J."/>
            <person name="Spatafora J.W."/>
            <person name="Nagy L.G."/>
            <person name="Henrissat B."/>
            <person name="Grigoriev I.V."/>
            <person name="Yang Z.L."/>
            <person name="Xu J."/>
            <person name="Martin F.M."/>
        </authorList>
    </citation>
    <scope>NUCLEOTIDE SEQUENCE</scope>
    <source>
        <strain evidence="1">ATCC 28755</strain>
    </source>
</reference>
<dbReference type="EMBL" id="MU267707">
    <property type="protein sequence ID" value="KAH7910587.1"/>
    <property type="molecule type" value="Genomic_DNA"/>
</dbReference>
<evidence type="ECO:0000313" key="2">
    <source>
        <dbReference type="Proteomes" id="UP000790377"/>
    </source>
</evidence>
<comment type="caution">
    <text evidence="1">The sequence shown here is derived from an EMBL/GenBank/DDBJ whole genome shotgun (WGS) entry which is preliminary data.</text>
</comment>
<name>A0ACB8ABD3_9AGAM</name>
<accession>A0ACB8ABD3</accession>
<keyword evidence="2" id="KW-1185">Reference proteome</keyword>
<sequence>MIALKVATFILFLVLMFDGVASTCHTQSVAAGKWAASFYTATDCIQSPQAPFQNVPPTKLELGECVCKELSSNLWGRLESLVLSAKTQEPNELFWVNLYGASKKPCDSDSYLGIYHAGELVSSTLIYHGRSQVDTRYYKVCRDIPGGWYL</sequence>
<proteinExistence type="predicted"/>
<organism evidence="1 2">
    <name type="scientific">Hygrophoropsis aurantiaca</name>
    <dbReference type="NCBI Taxonomy" id="72124"/>
    <lineage>
        <taxon>Eukaryota</taxon>
        <taxon>Fungi</taxon>
        <taxon>Dikarya</taxon>
        <taxon>Basidiomycota</taxon>
        <taxon>Agaricomycotina</taxon>
        <taxon>Agaricomycetes</taxon>
        <taxon>Agaricomycetidae</taxon>
        <taxon>Boletales</taxon>
        <taxon>Coniophorineae</taxon>
        <taxon>Hygrophoropsidaceae</taxon>
        <taxon>Hygrophoropsis</taxon>
    </lineage>
</organism>